<name>A0AAN8GSI3_9TELE</name>
<protein>
    <submittedName>
        <fullName evidence="2">Uncharacterized protein</fullName>
    </submittedName>
</protein>
<feature type="region of interest" description="Disordered" evidence="1">
    <location>
        <begin position="1"/>
        <end position="75"/>
    </location>
</feature>
<accession>A0AAN8GSI3</accession>
<evidence type="ECO:0000313" key="2">
    <source>
        <dbReference type="EMBL" id="KAK5889836.1"/>
    </source>
</evidence>
<feature type="compositionally biased region" description="Basic and acidic residues" evidence="1">
    <location>
        <begin position="1"/>
        <end position="35"/>
    </location>
</feature>
<feature type="compositionally biased region" description="Basic and acidic residues" evidence="1">
    <location>
        <begin position="51"/>
        <end position="65"/>
    </location>
</feature>
<comment type="caution">
    <text evidence="2">The sequence shown here is derived from an EMBL/GenBank/DDBJ whole genome shotgun (WGS) entry which is preliminary data.</text>
</comment>
<dbReference type="Proteomes" id="UP001335648">
    <property type="component" value="Unassembled WGS sequence"/>
</dbReference>
<dbReference type="EMBL" id="JAULUE010002056">
    <property type="protein sequence ID" value="KAK5889836.1"/>
    <property type="molecule type" value="Genomic_DNA"/>
</dbReference>
<sequence>MFADQRRVQGGRKGLEEGYKPTDRSGERGGKETQKLLRPHRSRWPPGAGVGREEESQRSGREDKGIMPWVVGGYG</sequence>
<proteinExistence type="predicted"/>
<gene>
    <name evidence="2" type="ORF">CesoFtcFv8_013416</name>
</gene>
<dbReference type="AlphaFoldDB" id="A0AAN8GSI3"/>
<evidence type="ECO:0000256" key="1">
    <source>
        <dbReference type="SAM" id="MobiDB-lite"/>
    </source>
</evidence>
<organism evidence="2 3">
    <name type="scientific">Champsocephalus esox</name>
    <name type="common">pike icefish</name>
    <dbReference type="NCBI Taxonomy" id="159716"/>
    <lineage>
        <taxon>Eukaryota</taxon>
        <taxon>Metazoa</taxon>
        <taxon>Chordata</taxon>
        <taxon>Craniata</taxon>
        <taxon>Vertebrata</taxon>
        <taxon>Euteleostomi</taxon>
        <taxon>Actinopterygii</taxon>
        <taxon>Neopterygii</taxon>
        <taxon>Teleostei</taxon>
        <taxon>Neoteleostei</taxon>
        <taxon>Acanthomorphata</taxon>
        <taxon>Eupercaria</taxon>
        <taxon>Perciformes</taxon>
        <taxon>Notothenioidei</taxon>
        <taxon>Channichthyidae</taxon>
        <taxon>Champsocephalus</taxon>
    </lineage>
</organism>
<keyword evidence="3" id="KW-1185">Reference proteome</keyword>
<evidence type="ECO:0000313" key="3">
    <source>
        <dbReference type="Proteomes" id="UP001335648"/>
    </source>
</evidence>
<reference evidence="2 3" key="1">
    <citation type="journal article" date="2023" name="Mol. Biol. Evol.">
        <title>Genomics of Secondarily Temperate Adaptation in the Only Non-Antarctic Icefish.</title>
        <authorList>
            <person name="Rivera-Colon A.G."/>
            <person name="Rayamajhi N."/>
            <person name="Minhas B.F."/>
            <person name="Madrigal G."/>
            <person name="Bilyk K.T."/>
            <person name="Yoon V."/>
            <person name="Hune M."/>
            <person name="Gregory S."/>
            <person name="Cheng C.H.C."/>
            <person name="Catchen J.M."/>
        </authorList>
    </citation>
    <scope>NUCLEOTIDE SEQUENCE [LARGE SCALE GENOMIC DNA]</scope>
    <source>
        <strain evidence="2">JC2023a</strain>
    </source>
</reference>